<reference evidence="4 5" key="1">
    <citation type="submission" date="2019-03" db="EMBL/GenBank/DDBJ databases">
        <title>Single cell metagenomics reveals metabolic interactions within the superorganism composed of flagellate Streblomastix strix and complex community of Bacteroidetes bacteria on its surface.</title>
        <authorList>
            <person name="Treitli S.C."/>
            <person name="Kolisko M."/>
            <person name="Husnik F."/>
            <person name="Keeling P."/>
            <person name="Hampl V."/>
        </authorList>
    </citation>
    <scope>NUCLEOTIDE SEQUENCE [LARGE SCALE GENOMIC DNA]</scope>
    <source>
        <strain evidence="4">ST1C</strain>
    </source>
</reference>
<accession>A0A5J4TXY4</accession>
<comment type="caution">
    <text evidence="4">The sequence shown here is derived from an EMBL/GenBank/DDBJ whole genome shotgun (WGS) entry which is preliminary data.</text>
</comment>
<dbReference type="EMBL" id="SNRW01023733">
    <property type="protein sequence ID" value="KAA6362783.1"/>
    <property type="molecule type" value="Genomic_DNA"/>
</dbReference>
<dbReference type="PRINTS" id="PR00360">
    <property type="entry name" value="C2DOMAIN"/>
</dbReference>
<proteinExistence type="predicted"/>
<evidence type="ECO:0000313" key="5">
    <source>
        <dbReference type="Proteomes" id="UP000324800"/>
    </source>
</evidence>
<dbReference type="GO" id="GO:0046872">
    <property type="term" value="F:metal ion binding"/>
    <property type="evidence" value="ECO:0007669"/>
    <property type="project" value="UniProtKB-KW"/>
</dbReference>
<evidence type="ECO:0000313" key="4">
    <source>
        <dbReference type="EMBL" id="KAA6362783.1"/>
    </source>
</evidence>
<dbReference type="Pfam" id="PF00168">
    <property type="entry name" value="C2"/>
    <property type="match status" value="1"/>
</dbReference>
<dbReference type="AlphaFoldDB" id="A0A5J4TXY4"/>
<evidence type="ECO:0000256" key="2">
    <source>
        <dbReference type="ARBA" id="ARBA00022837"/>
    </source>
</evidence>
<feature type="domain" description="C2" evidence="3">
    <location>
        <begin position="1"/>
        <end position="89"/>
    </location>
</feature>
<protein>
    <recommendedName>
        <fullName evidence="3">C2 domain-containing protein</fullName>
    </recommendedName>
</protein>
<dbReference type="InterPro" id="IPR000008">
    <property type="entry name" value="C2_dom"/>
</dbReference>
<gene>
    <name evidence="4" type="ORF">EZS28_041688</name>
</gene>
<keyword evidence="2" id="KW-0106">Calcium</keyword>
<dbReference type="CDD" id="cd00030">
    <property type="entry name" value="C2"/>
    <property type="match status" value="1"/>
</dbReference>
<evidence type="ECO:0000256" key="1">
    <source>
        <dbReference type="ARBA" id="ARBA00022723"/>
    </source>
</evidence>
<dbReference type="OrthoDB" id="270970at2759"/>
<dbReference type="Proteomes" id="UP000324800">
    <property type="component" value="Unassembled WGS sequence"/>
</dbReference>
<dbReference type="SUPFAM" id="SSF49562">
    <property type="entry name" value="C2 domain (Calcium/lipid-binding domain, CaLB)"/>
    <property type="match status" value="1"/>
</dbReference>
<name>A0A5J4TXY4_9EUKA</name>
<dbReference type="InterPro" id="IPR035892">
    <property type="entry name" value="C2_domain_sf"/>
</dbReference>
<sequence length="107" mass="12496">CDLNGKSDPYVVLQLEENRKNKRTVKKENLNPVWNESFTLEFDPEISDEREIIAEIYDYDRFNKNDMIGSVKIPLQECLQNLSELVFEIVGNPEDSRMPQKAGKLYV</sequence>
<organism evidence="4 5">
    <name type="scientific">Streblomastix strix</name>
    <dbReference type="NCBI Taxonomy" id="222440"/>
    <lineage>
        <taxon>Eukaryota</taxon>
        <taxon>Metamonada</taxon>
        <taxon>Preaxostyla</taxon>
        <taxon>Oxymonadida</taxon>
        <taxon>Streblomastigidae</taxon>
        <taxon>Streblomastix</taxon>
    </lineage>
</organism>
<dbReference type="PANTHER" id="PTHR45911">
    <property type="entry name" value="C2 DOMAIN-CONTAINING PROTEIN"/>
    <property type="match status" value="1"/>
</dbReference>
<feature type="non-terminal residue" evidence="4">
    <location>
        <position position="1"/>
    </location>
</feature>
<dbReference type="SMART" id="SM00239">
    <property type="entry name" value="C2"/>
    <property type="match status" value="1"/>
</dbReference>
<evidence type="ECO:0000259" key="3">
    <source>
        <dbReference type="PROSITE" id="PS50004"/>
    </source>
</evidence>
<dbReference type="PROSITE" id="PS50004">
    <property type="entry name" value="C2"/>
    <property type="match status" value="1"/>
</dbReference>
<dbReference type="Gene3D" id="2.60.40.150">
    <property type="entry name" value="C2 domain"/>
    <property type="match status" value="1"/>
</dbReference>
<keyword evidence="1" id="KW-0479">Metal-binding</keyword>